<accession>A0A8H6TNP0</accession>
<dbReference type="PANTHER" id="PTHR11559">
    <property type="entry name" value="CARBOXYLESTERASE"/>
    <property type="match status" value="1"/>
</dbReference>
<comment type="caution">
    <text evidence="5">The sequence shown here is derived from an EMBL/GenBank/DDBJ whole genome shotgun (WGS) entry which is preliminary data.</text>
</comment>
<dbReference type="OrthoDB" id="408631at2759"/>
<dbReference type="InterPro" id="IPR002018">
    <property type="entry name" value="CarbesteraseB"/>
</dbReference>
<feature type="domain" description="Carboxylesterase type B" evidence="4">
    <location>
        <begin position="24"/>
        <end position="102"/>
    </location>
</feature>
<proteinExistence type="inferred from homology"/>
<evidence type="ECO:0000256" key="1">
    <source>
        <dbReference type="ARBA" id="ARBA00005964"/>
    </source>
</evidence>
<dbReference type="InterPro" id="IPR019826">
    <property type="entry name" value="Carboxylesterase_B_AS"/>
</dbReference>
<feature type="chain" id="PRO_5034543553" description="Carboxylic ester hydrolase" evidence="3">
    <location>
        <begin position="22"/>
        <end position="500"/>
    </location>
</feature>
<keyword evidence="2 3" id="KW-0378">Hydrolase</keyword>
<sequence>MRFQAPFFSLLAAIAVHAASSSLDVTIATGTFRGVALANGTERWLGLRFAQPPVGGLRFKAPVAITETSSGVQSASAFGNACPQPPGTLGPVSIAEDCLFLNKLPSEHLSVLQVIPYPNLRLVLILVKLASASVPPEDLNSGLLDQRMSLLFVKKNIAAFGGDPSKVTIWGQSAGAGSVEAHFLYPPPETLFRAGIADSSTGPFKNSPDVTTFDKPGKPFARLLAATGCEAGSGAVGCLQRVPFDTLLNISNTMIDNTLNTQLWQPSVGPPGSMVTQRASEVIASGKFLHLPYLGGSNVNEGTTFSGSVEGLGLSGAAEDAAFVNFIGHLVIDNSTIPASVFDRSLELFPADDPANGAPFNTGDSLFDRAEAWYTDLMFLTPRRSWFEQASAGMPMFAYYFEEFIPGNNVTLGVFHASELELFFGPFPAVEKPLADQMLAFYVNFVNDLDPGAPWTAYKTGSATAVLQLIRNNLTMIPDDWNTDKTDFLNSKLVLNAFEK</sequence>
<feature type="domain" description="Carboxylesterase type B" evidence="4">
    <location>
        <begin position="140"/>
        <end position="473"/>
    </location>
</feature>
<dbReference type="SUPFAM" id="SSF53474">
    <property type="entry name" value="alpha/beta-Hydrolases"/>
    <property type="match status" value="1"/>
</dbReference>
<dbReference type="EMBL" id="JACAZE010000003">
    <property type="protein sequence ID" value="KAF7319000.1"/>
    <property type="molecule type" value="Genomic_DNA"/>
</dbReference>
<evidence type="ECO:0000259" key="4">
    <source>
        <dbReference type="Pfam" id="PF00135"/>
    </source>
</evidence>
<protein>
    <recommendedName>
        <fullName evidence="3">Carboxylic ester hydrolase</fullName>
        <ecNumber evidence="3">3.1.1.-</ecNumber>
    </recommendedName>
</protein>
<dbReference type="InterPro" id="IPR029058">
    <property type="entry name" value="AB_hydrolase_fold"/>
</dbReference>
<evidence type="ECO:0000256" key="2">
    <source>
        <dbReference type="ARBA" id="ARBA00022801"/>
    </source>
</evidence>
<name>A0A8H6TNP0_MYCCL</name>
<comment type="similarity">
    <text evidence="1 3">Belongs to the type-B carboxylesterase/lipase family.</text>
</comment>
<dbReference type="PROSITE" id="PS00122">
    <property type="entry name" value="CARBOXYLESTERASE_B_1"/>
    <property type="match status" value="1"/>
</dbReference>
<dbReference type="EC" id="3.1.1.-" evidence="3"/>
<keyword evidence="6" id="KW-1185">Reference proteome</keyword>
<reference evidence="5" key="1">
    <citation type="submission" date="2020-05" db="EMBL/GenBank/DDBJ databases">
        <title>Mycena genomes resolve the evolution of fungal bioluminescence.</title>
        <authorList>
            <person name="Tsai I.J."/>
        </authorList>
    </citation>
    <scope>NUCLEOTIDE SEQUENCE</scope>
    <source>
        <strain evidence="5">110903Hualien_Pintung</strain>
    </source>
</reference>
<dbReference type="AlphaFoldDB" id="A0A8H6TNP0"/>
<dbReference type="GO" id="GO:0016787">
    <property type="term" value="F:hydrolase activity"/>
    <property type="evidence" value="ECO:0007669"/>
    <property type="project" value="UniProtKB-KW"/>
</dbReference>
<gene>
    <name evidence="5" type="ORF">HMN09_00236100</name>
</gene>
<dbReference type="Gene3D" id="3.40.50.1820">
    <property type="entry name" value="alpha/beta hydrolase"/>
    <property type="match status" value="2"/>
</dbReference>
<dbReference type="InterPro" id="IPR050309">
    <property type="entry name" value="Type-B_Carboxylest/Lipase"/>
</dbReference>
<dbReference type="Proteomes" id="UP000613580">
    <property type="component" value="Unassembled WGS sequence"/>
</dbReference>
<feature type="signal peptide" evidence="3">
    <location>
        <begin position="1"/>
        <end position="21"/>
    </location>
</feature>
<evidence type="ECO:0000256" key="3">
    <source>
        <dbReference type="RuleBase" id="RU361235"/>
    </source>
</evidence>
<dbReference type="Pfam" id="PF00135">
    <property type="entry name" value="COesterase"/>
    <property type="match status" value="2"/>
</dbReference>
<keyword evidence="3" id="KW-0732">Signal</keyword>
<evidence type="ECO:0000313" key="6">
    <source>
        <dbReference type="Proteomes" id="UP000613580"/>
    </source>
</evidence>
<organism evidence="5 6">
    <name type="scientific">Mycena chlorophos</name>
    <name type="common">Agaric fungus</name>
    <name type="synonym">Agaricus chlorophos</name>
    <dbReference type="NCBI Taxonomy" id="658473"/>
    <lineage>
        <taxon>Eukaryota</taxon>
        <taxon>Fungi</taxon>
        <taxon>Dikarya</taxon>
        <taxon>Basidiomycota</taxon>
        <taxon>Agaricomycotina</taxon>
        <taxon>Agaricomycetes</taxon>
        <taxon>Agaricomycetidae</taxon>
        <taxon>Agaricales</taxon>
        <taxon>Marasmiineae</taxon>
        <taxon>Mycenaceae</taxon>
        <taxon>Mycena</taxon>
    </lineage>
</organism>
<evidence type="ECO:0000313" key="5">
    <source>
        <dbReference type="EMBL" id="KAF7319000.1"/>
    </source>
</evidence>